<evidence type="ECO:0000313" key="3">
    <source>
        <dbReference type="Proteomes" id="UP000216052"/>
    </source>
</evidence>
<gene>
    <name evidence="2" type="ORF">SPACI_017390</name>
</gene>
<feature type="transmembrane region" description="Helical" evidence="1">
    <location>
        <begin position="26"/>
        <end position="45"/>
    </location>
</feature>
<protein>
    <submittedName>
        <fullName evidence="2">Uncharacterized protein</fullName>
    </submittedName>
</protein>
<sequence>MVCHIKIKSEFLGNIQRTYCRAYRTALQYMHIYPLLLAVGALVALEQNVRLLVIGEIYELY</sequence>
<keyword evidence="1" id="KW-0472">Membrane</keyword>
<name>A0ABZ3J0E7_SPOA4</name>
<keyword evidence="1" id="KW-0812">Transmembrane</keyword>
<reference evidence="2" key="1">
    <citation type="submission" date="2024-05" db="EMBL/GenBank/DDBJ databases">
        <title>Isolation and characterization of Sporomusa carbonis sp. nov., a carboxydotrophic hydrogenogen in the genus of Sporomusa isolated from a charcoal burning pile.</title>
        <authorList>
            <person name="Boeer T."/>
            <person name="Rosenbaum F."/>
            <person name="Eysell L."/>
            <person name="Mueller V."/>
            <person name="Daniel R."/>
            <person name="Poehlein A."/>
        </authorList>
    </citation>
    <scope>NUCLEOTIDE SEQUENCE [LARGE SCALE GENOMIC DNA]</scope>
    <source>
        <strain evidence="2">DSM 3132</strain>
    </source>
</reference>
<proteinExistence type="predicted"/>
<dbReference type="EMBL" id="CP155571">
    <property type="protein sequence ID" value="XFO71705.1"/>
    <property type="molecule type" value="Genomic_DNA"/>
</dbReference>
<keyword evidence="1" id="KW-1133">Transmembrane helix</keyword>
<dbReference type="Proteomes" id="UP000216052">
    <property type="component" value="Chromosome"/>
</dbReference>
<organism evidence="2 3">
    <name type="scientific">Sporomusa acidovorans (strain ATCC 49682 / DSM 3132 / Mol)</name>
    <dbReference type="NCBI Taxonomy" id="1123286"/>
    <lineage>
        <taxon>Bacteria</taxon>
        <taxon>Bacillati</taxon>
        <taxon>Bacillota</taxon>
        <taxon>Negativicutes</taxon>
        <taxon>Selenomonadales</taxon>
        <taxon>Sporomusaceae</taxon>
        <taxon>Sporomusa</taxon>
    </lineage>
</organism>
<keyword evidence="3" id="KW-1185">Reference proteome</keyword>
<evidence type="ECO:0000313" key="2">
    <source>
        <dbReference type="EMBL" id="XFO71705.1"/>
    </source>
</evidence>
<accession>A0ABZ3J0E7</accession>
<evidence type="ECO:0000256" key="1">
    <source>
        <dbReference type="SAM" id="Phobius"/>
    </source>
</evidence>